<evidence type="ECO:0000313" key="12">
    <source>
        <dbReference type="EMBL" id="KAJ8372222.1"/>
    </source>
</evidence>
<dbReference type="PRINTS" id="PR00237">
    <property type="entry name" value="GPCRRHODOPSN"/>
</dbReference>
<dbReference type="PROSITE" id="PS50262">
    <property type="entry name" value="G_PROTEIN_RECEP_F1_2"/>
    <property type="match status" value="1"/>
</dbReference>
<comment type="subcellular location">
    <subcellularLocation>
        <location evidence="1">Membrane</location>
        <topology evidence="1">Multi-pass membrane protein</topology>
    </subcellularLocation>
</comment>
<feature type="compositionally biased region" description="Basic and acidic residues" evidence="9">
    <location>
        <begin position="380"/>
        <end position="397"/>
    </location>
</feature>
<name>A0AAD7R9X3_9TELE</name>
<feature type="transmembrane region" description="Helical" evidence="10">
    <location>
        <begin position="217"/>
        <end position="239"/>
    </location>
</feature>
<feature type="transmembrane region" description="Helical" evidence="10">
    <location>
        <begin position="126"/>
        <end position="145"/>
    </location>
</feature>
<dbReference type="GO" id="GO:0007204">
    <property type="term" value="P:positive regulation of cytosolic calcium ion concentration"/>
    <property type="evidence" value="ECO:0007669"/>
    <property type="project" value="TreeGrafter"/>
</dbReference>
<reference evidence="12" key="1">
    <citation type="journal article" date="2023" name="Science">
        <title>Genome structures resolve the early diversification of teleost fishes.</title>
        <authorList>
            <person name="Parey E."/>
            <person name="Louis A."/>
            <person name="Montfort J."/>
            <person name="Bouchez O."/>
            <person name="Roques C."/>
            <person name="Iampietro C."/>
            <person name="Lluch J."/>
            <person name="Castinel A."/>
            <person name="Donnadieu C."/>
            <person name="Desvignes T."/>
            <person name="Floi Bucao C."/>
            <person name="Jouanno E."/>
            <person name="Wen M."/>
            <person name="Mejri S."/>
            <person name="Dirks R."/>
            <person name="Jansen H."/>
            <person name="Henkel C."/>
            <person name="Chen W.J."/>
            <person name="Zahm M."/>
            <person name="Cabau C."/>
            <person name="Klopp C."/>
            <person name="Thompson A.W."/>
            <person name="Robinson-Rechavi M."/>
            <person name="Braasch I."/>
            <person name="Lecointre G."/>
            <person name="Bobe J."/>
            <person name="Postlethwait J.H."/>
            <person name="Berthelot C."/>
            <person name="Roest Crollius H."/>
            <person name="Guiguen Y."/>
        </authorList>
    </citation>
    <scope>NUCLEOTIDE SEQUENCE</scope>
    <source>
        <strain evidence="12">NC1722</strain>
    </source>
</reference>
<dbReference type="GO" id="GO:0016493">
    <property type="term" value="F:C-C chemokine receptor activity"/>
    <property type="evidence" value="ECO:0007669"/>
    <property type="project" value="TreeGrafter"/>
</dbReference>
<dbReference type="InterPro" id="IPR050119">
    <property type="entry name" value="CCR1-9-like"/>
</dbReference>
<evidence type="ECO:0000256" key="4">
    <source>
        <dbReference type="ARBA" id="ARBA00023040"/>
    </source>
</evidence>
<evidence type="ECO:0000256" key="2">
    <source>
        <dbReference type="ARBA" id="ARBA00022692"/>
    </source>
</evidence>
<feature type="transmembrane region" description="Helical" evidence="10">
    <location>
        <begin position="46"/>
        <end position="67"/>
    </location>
</feature>
<dbReference type="AlphaFoldDB" id="A0AAD7R9X3"/>
<keyword evidence="2 8" id="KW-0812">Transmembrane</keyword>
<feature type="transmembrane region" description="Helical" evidence="10">
    <location>
        <begin position="165"/>
        <end position="185"/>
    </location>
</feature>
<dbReference type="InterPro" id="IPR000276">
    <property type="entry name" value="GPCR_Rhodpsn"/>
</dbReference>
<evidence type="ECO:0000256" key="9">
    <source>
        <dbReference type="SAM" id="MobiDB-lite"/>
    </source>
</evidence>
<dbReference type="SUPFAM" id="SSF81321">
    <property type="entry name" value="Family A G protein-coupled receptor-like"/>
    <property type="match status" value="1"/>
</dbReference>
<evidence type="ECO:0000259" key="11">
    <source>
        <dbReference type="PROSITE" id="PS50262"/>
    </source>
</evidence>
<evidence type="ECO:0000256" key="8">
    <source>
        <dbReference type="RuleBase" id="RU000688"/>
    </source>
</evidence>
<evidence type="ECO:0000256" key="3">
    <source>
        <dbReference type="ARBA" id="ARBA00022989"/>
    </source>
</evidence>
<keyword evidence="7 8" id="KW-0807">Transducer</keyword>
<proteinExistence type="inferred from homology"/>
<dbReference type="GO" id="GO:0019722">
    <property type="term" value="P:calcium-mediated signaling"/>
    <property type="evidence" value="ECO:0007669"/>
    <property type="project" value="TreeGrafter"/>
</dbReference>
<comment type="caution">
    <text evidence="12">The sequence shown here is derived from an EMBL/GenBank/DDBJ whole genome shotgun (WGS) entry which is preliminary data.</text>
</comment>
<dbReference type="PANTHER" id="PTHR10489">
    <property type="entry name" value="CELL ADHESION MOLECULE"/>
    <property type="match status" value="1"/>
</dbReference>
<dbReference type="PRINTS" id="PR01157">
    <property type="entry name" value="P2YPURNOCPTR"/>
</dbReference>
<feature type="compositionally biased region" description="Polar residues" evidence="9">
    <location>
        <begin position="365"/>
        <end position="375"/>
    </location>
</feature>
<evidence type="ECO:0000256" key="7">
    <source>
        <dbReference type="ARBA" id="ARBA00023224"/>
    </source>
</evidence>
<organism evidence="12 13">
    <name type="scientific">Aldrovandia affinis</name>
    <dbReference type="NCBI Taxonomy" id="143900"/>
    <lineage>
        <taxon>Eukaryota</taxon>
        <taxon>Metazoa</taxon>
        <taxon>Chordata</taxon>
        <taxon>Craniata</taxon>
        <taxon>Vertebrata</taxon>
        <taxon>Euteleostomi</taxon>
        <taxon>Actinopterygii</taxon>
        <taxon>Neopterygii</taxon>
        <taxon>Teleostei</taxon>
        <taxon>Notacanthiformes</taxon>
        <taxon>Halosauridae</taxon>
        <taxon>Aldrovandia</taxon>
    </lineage>
</organism>
<gene>
    <name evidence="12" type="ORF">AAFF_G00293410</name>
</gene>
<dbReference type="Proteomes" id="UP001221898">
    <property type="component" value="Unassembled WGS sequence"/>
</dbReference>
<dbReference type="GO" id="GO:0019957">
    <property type="term" value="F:C-C chemokine binding"/>
    <property type="evidence" value="ECO:0007669"/>
    <property type="project" value="TreeGrafter"/>
</dbReference>
<dbReference type="Gene3D" id="1.20.1070.10">
    <property type="entry name" value="Rhodopsin 7-helix transmembrane proteins"/>
    <property type="match status" value="1"/>
</dbReference>
<evidence type="ECO:0000313" key="13">
    <source>
        <dbReference type="Proteomes" id="UP001221898"/>
    </source>
</evidence>
<keyword evidence="13" id="KW-1185">Reference proteome</keyword>
<dbReference type="PROSITE" id="PS00237">
    <property type="entry name" value="G_PROTEIN_RECEP_F1_1"/>
    <property type="match status" value="1"/>
</dbReference>
<feature type="transmembrane region" description="Helical" evidence="10">
    <location>
        <begin position="87"/>
        <end position="106"/>
    </location>
</feature>
<feature type="region of interest" description="Disordered" evidence="9">
    <location>
        <begin position="355"/>
        <end position="407"/>
    </location>
</feature>
<feature type="transmembrane region" description="Helical" evidence="10">
    <location>
        <begin position="260"/>
        <end position="278"/>
    </location>
</feature>
<dbReference type="GO" id="GO:0006955">
    <property type="term" value="P:immune response"/>
    <property type="evidence" value="ECO:0007669"/>
    <property type="project" value="TreeGrafter"/>
</dbReference>
<dbReference type="PANTHER" id="PTHR10489:SF954">
    <property type="entry name" value="G PROTEIN-COUPLED RECEPTOR 25"/>
    <property type="match status" value="1"/>
</dbReference>
<protein>
    <recommendedName>
        <fullName evidence="11">G-protein coupled receptors family 1 profile domain-containing protein</fullName>
    </recommendedName>
</protein>
<comment type="similarity">
    <text evidence="8">Belongs to the G-protein coupled receptor 1 family.</text>
</comment>
<feature type="domain" description="G-protein coupled receptors family 1 profile" evidence="11">
    <location>
        <begin position="59"/>
        <end position="332"/>
    </location>
</feature>
<keyword evidence="4 8" id="KW-0297">G-protein coupled receptor</keyword>
<dbReference type="Pfam" id="PF00001">
    <property type="entry name" value="7tm_1"/>
    <property type="match status" value="1"/>
</dbReference>
<evidence type="ECO:0000256" key="1">
    <source>
        <dbReference type="ARBA" id="ARBA00004141"/>
    </source>
</evidence>
<evidence type="ECO:0000256" key="5">
    <source>
        <dbReference type="ARBA" id="ARBA00023136"/>
    </source>
</evidence>
<dbReference type="InterPro" id="IPR017452">
    <property type="entry name" value="GPCR_Rhodpsn_7TM"/>
</dbReference>
<dbReference type="GO" id="GO:0009897">
    <property type="term" value="C:external side of plasma membrane"/>
    <property type="evidence" value="ECO:0007669"/>
    <property type="project" value="TreeGrafter"/>
</dbReference>
<dbReference type="EMBL" id="JAINUG010000410">
    <property type="protein sequence ID" value="KAJ8372222.1"/>
    <property type="molecule type" value="Genomic_DNA"/>
</dbReference>
<sequence length="407" mass="43285">MTTPGFNLTQDWDYSGYIDYSYPDYNASEPECGGAESGAGYGAVRAALYCVVLLVGVPGNVALLGALCNCGTGAGLRRRRWRTGEILAANLAVSDLLFLGALPLWIHSEANTGEWSGGEATCKLAPYVTALTMYVGVLLLTIMSIDRYVAVVHPSVYRRMKKHALAVGSCVLCWLASALLALPVLQVRGLQRAWPGGAVYCGEQDRRAAAYPPGASLALLLLTFFLPLLLILWCYCSLARALRSHARGAVPGSPVSLRRAARMVLLVAGAFLLCWLPFNAFKLLGALERCLAPPLSLPPPAARCALQLAARTGLRWTAPLGFAHSAVNPLAYAAADRSLRRAILRGAPCPCGGRREGGARGGANSKASSQTTPTSWGEGGRGEREGGRETRDMEKEVALCVPLTQVE</sequence>
<dbReference type="GO" id="GO:0060326">
    <property type="term" value="P:cell chemotaxis"/>
    <property type="evidence" value="ECO:0007669"/>
    <property type="project" value="TreeGrafter"/>
</dbReference>
<keyword evidence="3 10" id="KW-1133">Transmembrane helix</keyword>
<accession>A0AAD7R9X3</accession>
<keyword evidence="5 10" id="KW-0472">Membrane</keyword>
<evidence type="ECO:0000256" key="10">
    <source>
        <dbReference type="SAM" id="Phobius"/>
    </source>
</evidence>
<keyword evidence="6 8" id="KW-0675">Receptor</keyword>
<evidence type="ECO:0000256" key="6">
    <source>
        <dbReference type="ARBA" id="ARBA00023170"/>
    </source>
</evidence>